<comment type="caution">
    <text evidence="1">The sequence shown here is derived from an EMBL/GenBank/DDBJ whole genome shotgun (WGS) entry which is preliminary data.</text>
</comment>
<keyword evidence="2" id="KW-1185">Reference proteome</keyword>
<reference evidence="1 2" key="1">
    <citation type="submission" date="2018-06" db="EMBL/GenBank/DDBJ databases">
        <title>Genomic insight into two independent archaeal endosymbiosis events.</title>
        <authorList>
            <person name="Lind A.E."/>
            <person name="Lewis W.H."/>
            <person name="Spang A."/>
            <person name="Guy L."/>
            <person name="Embley M.T."/>
            <person name="Ettema T.J.G."/>
        </authorList>
    </citation>
    <scope>NUCLEOTIDE SEQUENCE [LARGE SCALE GENOMIC DNA]</scope>
    <source>
        <strain evidence="1">NOE</strain>
    </source>
</reference>
<accession>A0A366M889</accession>
<dbReference type="EMBL" id="NIZT01000070">
    <property type="protein sequence ID" value="RBQ22395.1"/>
    <property type="molecule type" value="Genomic_DNA"/>
</dbReference>
<organism evidence="1 2">
    <name type="scientific">Candidatus Methanobinarius endosymbioticus</name>
    <dbReference type="NCBI Taxonomy" id="2006182"/>
    <lineage>
        <taxon>Archaea</taxon>
        <taxon>Methanobacteriati</taxon>
        <taxon>Methanobacteriota</taxon>
        <taxon>Methanomada group</taxon>
        <taxon>Methanobacteria</taxon>
        <taxon>Methanobacteriales</taxon>
        <taxon>Methanobacteriaceae</taxon>
        <taxon>Candidatus Methanobinarius</taxon>
    </lineage>
</organism>
<evidence type="ECO:0000313" key="1">
    <source>
        <dbReference type="EMBL" id="RBQ22395.1"/>
    </source>
</evidence>
<protein>
    <submittedName>
        <fullName evidence="1">Uncharacterized protein</fullName>
    </submittedName>
</protein>
<dbReference type="Proteomes" id="UP000253099">
    <property type="component" value="Unassembled WGS sequence"/>
</dbReference>
<proteinExistence type="predicted"/>
<gene>
    <name evidence="1" type="ORF">ALNOE001_21420</name>
</gene>
<name>A0A366M889_9EURY</name>
<sequence length="71" mass="8500">MNNKLTEEKIAKLDKLYIRKYSEDVNNFMKLYFKGSNIVNECLRNQNGIQNSELKKKYGINSEQFKDMMEK</sequence>
<dbReference type="AlphaFoldDB" id="A0A366M889"/>
<evidence type="ECO:0000313" key="2">
    <source>
        <dbReference type="Proteomes" id="UP000253099"/>
    </source>
</evidence>